<dbReference type="InterPro" id="IPR036388">
    <property type="entry name" value="WH-like_DNA-bd_sf"/>
</dbReference>
<organism evidence="6 7">
    <name type="scientific">Pigmentiphaga soli</name>
    <dbReference type="NCBI Taxonomy" id="1007095"/>
    <lineage>
        <taxon>Bacteria</taxon>
        <taxon>Pseudomonadati</taxon>
        <taxon>Pseudomonadota</taxon>
        <taxon>Betaproteobacteria</taxon>
        <taxon>Burkholderiales</taxon>
        <taxon>Alcaligenaceae</taxon>
        <taxon>Pigmentiphaga</taxon>
    </lineage>
</organism>
<keyword evidence="3" id="KW-0238">DNA-binding</keyword>
<proteinExistence type="inferred from homology"/>
<evidence type="ECO:0000313" key="7">
    <source>
        <dbReference type="Proteomes" id="UP001501671"/>
    </source>
</evidence>
<gene>
    <name evidence="6" type="ORF">GCM10023144_41950</name>
</gene>
<keyword evidence="4" id="KW-0804">Transcription</keyword>
<dbReference type="RefSeq" id="WP_345251863.1">
    <property type="nucleotide sequence ID" value="NZ_BAABFO010000028.1"/>
</dbReference>
<dbReference type="PROSITE" id="PS50931">
    <property type="entry name" value="HTH_LYSR"/>
    <property type="match status" value="1"/>
</dbReference>
<dbReference type="InterPro" id="IPR005119">
    <property type="entry name" value="LysR_subst-bd"/>
</dbReference>
<dbReference type="InterPro" id="IPR000847">
    <property type="entry name" value="LysR_HTH_N"/>
</dbReference>
<sequence>MKITLDEIQAFIAVVDSGSISAAAIQLGQTVSGTSRSLGRLEEKLKTTLLTRTTRRLELTEEGEAFLQRAREIVAAVEGAEEQMVTRRNKPAGRLRVDASSPFMLHVVVPLVAGYRERYPDVELELHSNEGFVDLLERRTDVALRIGRLKDSTLHARPIGNSRIRVLASPAYLEARGTPRRVADLAGHALLGFTQPDTLNEWPLPDADGRPLRIRPTVSSSSGETLRQLALNGNGIVCLSDFMTLDDRRSGRLRELFRRQTLDVRQPINAVYYRNTAISARIASFVDYLAGAVGDLGCEDCRAA</sequence>
<comment type="caution">
    <text evidence="6">The sequence shown here is derived from an EMBL/GenBank/DDBJ whole genome shotgun (WGS) entry which is preliminary data.</text>
</comment>
<evidence type="ECO:0000256" key="4">
    <source>
        <dbReference type="ARBA" id="ARBA00023163"/>
    </source>
</evidence>
<comment type="similarity">
    <text evidence="1">Belongs to the LysR transcriptional regulatory family.</text>
</comment>
<dbReference type="EMBL" id="BAABFO010000028">
    <property type="protein sequence ID" value="GAA4341332.1"/>
    <property type="molecule type" value="Genomic_DNA"/>
</dbReference>
<dbReference type="SUPFAM" id="SSF53850">
    <property type="entry name" value="Periplasmic binding protein-like II"/>
    <property type="match status" value="1"/>
</dbReference>
<dbReference type="InterPro" id="IPR058163">
    <property type="entry name" value="LysR-type_TF_proteobact-type"/>
</dbReference>
<keyword evidence="2" id="KW-0805">Transcription regulation</keyword>
<dbReference type="PANTHER" id="PTHR30537:SF20">
    <property type="entry name" value="TRANSCRIPTIONAL REGULATORY PROTEIN"/>
    <property type="match status" value="1"/>
</dbReference>
<name>A0ABP8HMD9_9BURK</name>
<accession>A0ABP8HMD9</accession>
<dbReference type="CDD" id="cd08478">
    <property type="entry name" value="PBP2_CrgA"/>
    <property type="match status" value="1"/>
</dbReference>
<dbReference type="Proteomes" id="UP001501671">
    <property type="component" value="Unassembled WGS sequence"/>
</dbReference>
<dbReference type="InterPro" id="IPR036390">
    <property type="entry name" value="WH_DNA-bd_sf"/>
</dbReference>
<evidence type="ECO:0000313" key="6">
    <source>
        <dbReference type="EMBL" id="GAA4341332.1"/>
    </source>
</evidence>
<feature type="domain" description="HTH lysR-type" evidence="5">
    <location>
        <begin position="3"/>
        <end position="60"/>
    </location>
</feature>
<evidence type="ECO:0000256" key="3">
    <source>
        <dbReference type="ARBA" id="ARBA00023125"/>
    </source>
</evidence>
<evidence type="ECO:0000256" key="1">
    <source>
        <dbReference type="ARBA" id="ARBA00009437"/>
    </source>
</evidence>
<dbReference type="Gene3D" id="1.10.10.10">
    <property type="entry name" value="Winged helix-like DNA-binding domain superfamily/Winged helix DNA-binding domain"/>
    <property type="match status" value="1"/>
</dbReference>
<keyword evidence="7" id="KW-1185">Reference proteome</keyword>
<dbReference type="PANTHER" id="PTHR30537">
    <property type="entry name" value="HTH-TYPE TRANSCRIPTIONAL REGULATOR"/>
    <property type="match status" value="1"/>
</dbReference>
<dbReference type="Pfam" id="PF00126">
    <property type="entry name" value="HTH_1"/>
    <property type="match status" value="1"/>
</dbReference>
<dbReference type="Gene3D" id="3.40.190.10">
    <property type="entry name" value="Periplasmic binding protein-like II"/>
    <property type="match status" value="2"/>
</dbReference>
<dbReference type="SUPFAM" id="SSF46785">
    <property type="entry name" value="Winged helix' DNA-binding domain"/>
    <property type="match status" value="1"/>
</dbReference>
<dbReference type="InterPro" id="IPR048071">
    <property type="entry name" value="CrgA-like_PBP2"/>
</dbReference>
<protein>
    <submittedName>
        <fullName evidence="6">LysR family transcriptional regulator</fullName>
    </submittedName>
</protein>
<evidence type="ECO:0000256" key="2">
    <source>
        <dbReference type="ARBA" id="ARBA00023015"/>
    </source>
</evidence>
<dbReference type="Pfam" id="PF03466">
    <property type="entry name" value="LysR_substrate"/>
    <property type="match status" value="1"/>
</dbReference>
<evidence type="ECO:0000259" key="5">
    <source>
        <dbReference type="PROSITE" id="PS50931"/>
    </source>
</evidence>
<reference evidence="7" key="1">
    <citation type="journal article" date="2019" name="Int. J. Syst. Evol. Microbiol.">
        <title>The Global Catalogue of Microorganisms (GCM) 10K type strain sequencing project: providing services to taxonomists for standard genome sequencing and annotation.</title>
        <authorList>
            <consortium name="The Broad Institute Genomics Platform"/>
            <consortium name="The Broad Institute Genome Sequencing Center for Infectious Disease"/>
            <person name="Wu L."/>
            <person name="Ma J."/>
        </authorList>
    </citation>
    <scope>NUCLEOTIDE SEQUENCE [LARGE SCALE GENOMIC DNA]</scope>
    <source>
        <strain evidence="7">JCM 17666</strain>
    </source>
</reference>